<dbReference type="EMBL" id="JACHMN010000002">
    <property type="protein sequence ID" value="MBB5871059.1"/>
    <property type="molecule type" value="Genomic_DNA"/>
</dbReference>
<comment type="caution">
    <text evidence="1">The sequence shown here is derived from an EMBL/GenBank/DDBJ whole genome shotgun (WGS) entry which is preliminary data.</text>
</comment>
<organism evidence="1 2">
    <name type="scientific">Allocatelliglobosispora scoriae</name>
    <dbReference type="NCBI Taxonomy" id="643052"/>
    <lineage>
        <taxon>Bacteria</taxon>
        <taxon>Bacillati</taxon>
        <taxon>Actinomycetota</taxon>
        <taxon>Actinomycetes</taxon>
        <taxon>Micromonosporales</taxon>
        <taxon>Micromonosporaceae</taxon>
        <taxon>Allocatelliglobosispora</taxon>
    </lineage>
</organism>
<evidence type="ECO:0000313" key="1">
    <source>
        <dbReference type="EMBL" id="MBB5871059.1"/>
    </source>
</evidence>
<proteinExistence type="predicted"/>
<dbReference type="RefSeq" id="WP_184841292.1">
    <property type="nucleotide sequence ID" value="NZ_JACHMN010000002.1"/>
</dbReference>
<sequence length="108" mass="11897">MTVNQEKNLNSTSTAERYVGQLPGFHTAKELPDADRSLSLEGLTEPVFPPAAWLEADGGGAPHLADHPLLRGLLLELPPKGSAPSPEWLNRWFEAARSILELIYVQQR</sequence>
<name>A0A841BV69_9ACTN</name>
<evidence type="ECO:0000313" key="2">
    <source>
        <dbReference type="Proteomes" id="UP000587527"/>
    </source>
</evidence>
<dbReference type="AlphaFoldDB" id="A0A841BV69"/>
<gene>
    <name evidence="1" type="ORF">F4553_004438</name>
</gene>
<reference evidence="1 2" key="1">
    <citation type="submission" date="2020-08" db="EMBL/GenBank/DDBJ databases">
        <title>Sequencing the genomes of 1000 actinobacteria strains.</title>
        <authorList>
            <person name="Klenk H.-P."/>
        </authorList>
    </citation>
    <scope>NUCLEOTIDE SEQUENCE [LARGE SCALE GENOMIC DNA]</scope>
    <source>
        <strain evidence="1 2">DSM 45362</strain>
    </source>
</reference>
<accession>A0A841BV69</accession>
<protein>
    <submittedName>
        <fullName evidence="1">Uncharacterized protein</fullName>
    </submittedName>
</protein>
<dbReference type="Proteomes" id="UP000587527">
    <property type="component" value="Unassembled WGS sequence"/>
</dbReference>
<keyword evidence="2" id="KW-1185">Reference proteome</keyword>